<sequence length="591" mass="64495">MYRIHQIKLEINEPKENIPQKIIRKTGLTGAEITDWKIVRESLDSRDKSRIMWVYSVDFNIRYAGTEEKSLPAKVVKRLEAAGVSHVKKYEYKVPCPDPGTYDPQKNGRPVVVGFGPCGIFCALILAQAGLRPVVIERGRDSRNRTEDVERFWNEGILDCESNVQFGEGGAGAFSDGKLTTGIKDMRIGKVLNELVLHGAPEEILYKQKPHIGTDLLKGVVRNIRKEIIRLGGTVLFDTKLTGFISENGRISGIEVTRRPRATGVPYNAGDPACAADHADAGDPAEAREQLHLRDTSYQIKCSQVVLALGHSARDTFELLRDAGIAMEQKPFSIGVRIEHPQDIIDRAQYGKTARELGLPPAEYKVSFRCKEGPAAGRGVYSFCMCPGGQVILASSEAEGTVVNGMSLHARDSGKANSALLCDVRTEDFGSDDVLAGVRLQQYYEHLAWRNSGSRRSQTTEAEMSGKPSALPEKKPAAAPACTWGAFRDGMAPQVEGCLPEFAVAALRQAVPEFGKKLRGFDNEDAKMYAVETRSSSPVRILRGKDRQSLTLRGLYPAGEGAGYAGGITSATVDGIRTAEAVISQMGDLTK</sequence>
<dbReference type="InterPro" id="IPR028348">
    <property type="entry name" value="FAD-binding_protein"/>
</dbReference>
<evidence type="ECO:0000313" key="4">
    <source>
        <dbReference type="Proteomes" id="UP000824091"/>
    </source>
</evidence>
<feature type="region of interest" description="Disordered" evidence="1">
    <location>
        <begin position="454"/>
        <end position="475"/>
    </location>
</feature>
<protein>
    <submittedName>
        <fullName evidence="3">NAD(FAD)-utilizing dehydrogenase</fullName>
    </submittedName>
</protein>
<dbReference type="PANTHER" id="PTHR42842">
    <property type="entry name" value="FAD/NAD(P)-BINDING OXIDOREDUCTASE"/>
    <property type="match status" value="1"/>
</dbReference>
<dbReference type="Proteomes" id="UP000824091">
    <property type="component" value="Unassembled WGS sequence"/>
</dbReference>
<gene>
    <name evidence="3" type="ORF">IAD16_06740</name>
</gene>
<dbReference type="Gene3D" id="3.50.50.60">
    <property type="entry name" value="FAD/NAD(P)-binding domain"/>
    <property type="match status" value="2"/>
</dbReference>
<feature type="domain" description="FAD-dependent protein C-terminal" evidence="2">
    <location>
        <begin position="331"/>
        <end position="535"/>
    </location>
</feature>
<dbReference type="Pfam" id="PF21688">
    <property type="entry name" value="FAD-depend_C"/>
    <property type="match status" value="1"/>
</dbReference>
<accession>A0A9D1L8H6</accession>
<reference evidence="3" key="1">
    <citation type="submission" date="2020-10" db="EMBL/GenBank/DDBJ databases">
        <authorList>
            <person name="Gilroy R."/>
        </authorList>
    </citation>
    <scope>NUCLEOTIDE SEQUENCE</scope>
    <source>
        <strain evidence="3">11300</strain>
    </source>
</reference>
<dbReference type="EMBL" id="DVMO01000101">
    <property type="protein sequence ID" value="HIU28055.1"/>
    <property type="molecule type" value="Genomic_DNA"/>
</dbReference>
<dbReference type="PIRSF" id="PIRSF038984">
    <property type="entry name" value="FAD_binding_protein"/>
    <property type="match status" value="1"/>
</dbReference>
<comment type="caution">
    <text evidence="3">The sequence shown here is derived from an EMBL/GenBank/DDBJ whole genome shotgun (WGS) entry which is preliminary data.</text>
</comment>
<dbReference type="InterPro" id="IPR036188">
    <property type="entry name" value="FAD/NAD-bd_sf"/>
</dbReference>
<dbReference type="InterPro" id="IPR049516">
    <property type="entry name" value="FAD-depend_C"/>
</dbReference>
<reference evidence="3" key="2">
    <citation type="journal article" date="2021" name="PeerJ">
        <title>Extensive microbial diversity within the chicken gut microbiome revealed by metagenomics and culture.</title>
        <authorList>
            <person name="Gilroy R."/>
            <person name="Ravi A."/>
            <person name="Getino M."/>
            <person name="Pursley I."/>
            <person name="Horton D.L."/>
            <person name="Alikhan N.F."/>
            <person name="Baker D."/>
            <person name="Gharbi K."/>
            <person name="Hall N."/>
            <person name="Watson M."/>
            <person name="Adriaenssens E.M."/>
            <person name="Foster-Nyarko E."/>
            <person name="Jarju S."/>
            <person name="Secka A."/>
            <person name="Antonio M."/>
            <person name="Oren A."/>
            <person name="Chaudhuri R.R."/>
            <person name="La Ragione R."/>
            <person name="Hildebrand F."/>
            <person name="Pallen M.J."/>
        </authorList>
    </citation>
    <scope>NUCLEOTIDE SEQUENCE</scope>
    <source>
        <strain evidence="3">11300</strain>
    </source>
</reference>
<dbReference type="PANTHER" id="PTHR42842:SF3">
    <property type="entry name" value="FAD_NAD(P)-BINDING OXIDOREDUCTASE FAMILY PROTEIN"/>
    <property type="match status" value="1"/>
</dbReference>
<evidence type="ECO:0000313" key="3">
    <source>
        <dbReference type="EMBL" id="HIU28055.1"/>
    </source>
</evidence>
<evidence type="ECO:0000259" key="2">
    <source>
        <dbReference type="Pfam" id="PF21688"/>
    </source>
</evidence>
<organism evidence="3 4">
    <name type="scientific">Candidatus Fimisoma avicola</name>
    <dbReference type="NCBI Taxonomy" id="2840826"/>
    <lineage>
        <taxon>Bacteria</taxon>
        <taxon>Bacillati</taxon>
        <taxon>Bacillota</taxon>
        <taxon>Clostridia</taxon>
        <taxon>Eubacteriales</taxon>
        <taxon>Candidatus Fimisoma</taxon>
    </lineage>
</organism>
<dbReference type="Gene3D" id="3.30.70.2700">
    <property type="match status" value="1"/>
</dbReference>
<dbReference type="AlphaFoldDB" id="A0A9D1L8H6"/>
<dbReference type="SUPFAM" id="SSF51905">
    <property type="entry name" value="FAD/NAD(P)-binding domain"/>
    <property type="match status" value="1"/>
</dbReference>
<name>A0A9D1L8H6_9FIRM</name>
<proteinExistence type="predicted"/>
<evidence type="ECO:0000256" key="1">
    <source>
        <dbReference type="SAM" id="MobiDB-lite"/>
    </source>
</evidence>